<evidence type="ECO:0000313" key="1">
    <source>
        <dbReference type="EMBL" id="PWY93436.1"/>
    </source>
</evidence>
<gene>
    <name evidence="1" type="ORF">BO94DRAFT_543655</name>
</gene>
<sequence>MLTNGVLFGGEMLIRGEQTSDEAALSMQGSSPSTQCGIQTSDRVALNMWVCSYSTNHDPRREEMSTANYLLNAITRSKAVGLAHIGGDVNCGLSTNEMCSRGEMSTAVYMHPMELLKPRVTCCLCLGCELRGHQSWAFQRGDVKCGMYVSDYSKLPGRDRLCVSTNDCTYCQSDGVYIGDVNCEGMSTAASTHPTSRSKHAGLTPSPNHISPTGEMSTAVSIYPKGHSKIMIPAPGTQSHRHNLCSITPVPVHQSYLSNRRDVNRGEHVSGQATLFINPAYPYQSYPLYWRDVNCGIQCGKCVTYIITLNPHLLYLSTNDTYSTGEMSTACTRELQQAGIRISCSKAAGLHLSTNHTSSTDEMCQLRRDVNCGNHTPVNISLGISLYLSTNNICWDGLSFRGQRYIALVYWWDANRGNHVPDKRSNHPSDSTVLML</sequence>
<dbReference type="GeneID" id="37115288"/>
<proteinExistence type="predicted"/>
<dbReference type="RefSeq" id="XP_025470197.1">
    <property type="nucleotide sequence ID" value="XM_025613145.1"/>
</dbReference>
<keyword evidence="2" id="KW-1185">Reference proteome</keyword>
<accession>A0A317X4E3</accession>
<protein>
    <submittedName>
        <fullName evidence="1">Uncharacterized protein</fullName>
    </submittedName>
</protein>
<evidence type="ECO:0000313" key="2">
    <source>
        <dbReference type="Proteomes" id="UP000246702"/>
    </source>
</evidence>
<dbReference type="Proteomes" id="UP000246702">
    <property type="component" value="Unassembled WGS sequence"/>
</dbReference>
<name>A0A317X4E3_9EURO</name>
<comment type="caution">
    <text evidence="1">The sequence shown here is derived from an EMBL/GenBank/DDBJ whole genome shotgun (WGS) entry which is preliminary data.</text>
</comment>
<dbReference type="AlphaFoldDB" id="A0A317X4E3"/>
<organism evidence="1 2">
    <name type="scientific">Aspergillus sclerotioniger CBS 115572</name>
    <dbReference type="NCBI Taxonomy" id="1450535"/>
    <lineage>
        <taxon>Eukaryota</taxon>
        <taxon>Fungi</taxon>
        <taxon>Dikarya</taxon>
        <taxon>Ascomycota</taxon>
        <taxon>Pezizomycotina</taxon>
        <taxon>Eurotiomycetes</taxon>
        <taxon>Eurotiomycetidae</taxon>
        <taxon>Eurotiales</taxon>
        <taxon>Aspergillaceae</taxon>
        <taxon>Aspergillus</taxon>
        <taxon>Aspergillus subgen. Circumdati</taxon>
    </lineage>
</organism>
<dbReference type="EMBL" id="MSFK01000006">
    <property type="protein sequence ID" value="PWY93436.1"/>
    <property type="molecule type" value="Genomic_DNA"/>
</dbReference>
<reference evidence="1 2" key="1">
    <citation type="submission" date="2016-12" db="EMBL/GenBank/DDBJ databases">
        <title>The genomes of Aspergillus section Nigri reveals drivers in fungal speciation.</title>
        <authorList>
            <consortium name="DOE Joint Genome Institute"/>
            <person name="Vesth T.C."/>
            <person name="Nybo J."/>
            <person name="Theobald S."/>
            <person name="Brandl J."/>
            <person name="Frisvad J.C."/>
            <person name="Nielsen K.F."/>
            <person name="Lyhne E.K."/>
            <person name="Kogle M.E."/>
            <person name="Kuo A."/>
            <person name="Riley R."/>
            <person name="Clum A."/>
            <person name="Nolan M."/>
            <person name="Lipzen A."/>
            <person name="Salamov A."/>
            <person name="Henrissat B."/>
            <person name="Wiebenga A."/>
            <person name="De Vries R.P."/>
            <person name="Grigoriev I.V."/>
            <person name="Mortensen U.H."/>
            <person name="Andersen M.R."/>
            <person name="Baker S.E."/>
        </authorList>
    </citation>
    <scope>NUCLEOTIDE SEQUENCE [LARGE SCALE GENOMIC DNA]</scope>
    <source>
        <strain evidence="1 2">CBS 115572</strain>
    </source>
</reference>